<accession>L1MAF1</accession>
<dbReference type="Gene3D" id="1.25.40.10">
    <property type="entry name" value="Tetratricopeptide repeat domain"/>
    <property type="match status" value="1"/>
</dbReference>
<comment type="caution">
    <text evidence="2">The sequence shown here is derived from an EMBL/GenBank/DDBJ whole genome shotgun (WGS) entry which is preliminary data.</text>
</comment>
<dbReference type="PATRIC" id="fig|1035195.3.peg.2082"/>
<proteinExistence type="predicted"/>
<evidence type="ECO:0000256" key="1">
    <source>
        <dbReference type="SAM" id="Phobius"/>
    </source>
</evidence>
<dbReference type="RefSeq" id="WP_006062139.1">
    <property type="nucleotide sequence ID" value="NZ_KB290823.1"/>
</dbReference>
<keyword evidence="3" id="KW-1185">Reference proteome</keyword>
<evidence type="ECO:0000313" key="3">
    <source>
        <dbReference type="Proteomes" id="UP000010445"/>
    </source>
</evidence>
<name>L1MAF1_9CORY</name>
<dbReference type="STRING" id="1035195.HMPREF9997_02329"/>
<gene>
    <name evidence="2" type="ORF">HMPREF9997_02329</name>
</gene>
<reference evidence="2 3" key="1">
    <citation type="submission" date="2012-05" db="EMBL/GenBank/DDBJ databases">
        <authorList>
            <person name="Weinstock G."/>
            <person name="Sodergren E."/>
            <person name="Lobos E.A."/>
            <person name="Fulton L."/>
            <person name="Fulton R."/>
            <person name="Courtney L."/>
            <person name="Fronick C."/>
            <person name="O'Laughlin M."/>
            <person name="Godfrey J."/>
            <person name="Wilson R.M."/>
            <person name="Miner T."/>
            <person name="Farmer C."/>
            <person name="Delehaunty K."/>
            <person name="Cordes M."/>
            <person name="Minx P."/>
            <person name="Tomlinson C."/>
            <person name="Chen J."/>
            <person name="Wollam A."/>
            <person name="Pepin K.H."/>
            <person name="Bhonagiri V."/>
            <person name="Zhang X."/>
            <person name="Suruliraj S."/>
            <person name="Warren W."/>
            <person name="Mitreva M."/>
            <person name="Mardis E.R."/>
            <person name="Wilson R.K."/>
        </authorList>
    </citation>
    <scope>NUCLEOTIDE SEQUENCE [LARGE SCALE GENOMIC DNA]</scope>
    <source>
        <strain evidence="2 3">F0235</strain>
    </source>
</reference>
<dbReference type="Proteomes" id="UP000010445">
    <property type="component" value="Unassembled WGS sequence"/>
</dbReference>
<dbReference type="eggNOG" id="ENOG5031QK1">
    <property type="taxonomic scope" value="Bacteria"/>
</dbReference>
<keyword evidence="1" id="KW-1133">Transmembrane helix</keyword>
<feature type="transmembrane region" description="Helical" evidence="1">
    <location>
        <begin position="406"/>
        <end position="427"/>
    </location>
</feature>
<sequence length="474" mass="52101">MDAVLDSCLGAAYHLLCETDGRESLKVLQEMPEKYHSHPYWLLMAAEAYRRESCATVDTANSKYDEVLQRAKIGEAEMLKLVREVARQDSQDVIVLFNLAVFPLKVRSGVIGFSDYGIGLKYAYKAIEYDPGRVELYFVVVNLILRMIDSFDGGSESNPEGLTLWQLYSDAERALSKAESLNADPLLLAKLRIGLLAMSGRRDEAKTRLGQARGDFPRDRGLKAIDKALAQYNRPPSSRDRMFNSFMKNAIAQTVEKNASSAVANLGPEELVEYNVFMAAMNNPADAIGIRDAELGIHVIRAVEQGDPNFGELNDYGALSALLSDDVKEDYKGCALLRNGVLILMGISIAANLPIPAFSDMWRVYCGYGGPLLMLTLVVGSNAYLCARLGKARYKGLLKASARLHVWLRISETLPVLMFLPNVLSVYSGQAESVYILSVFIAVVFCGTAASLHDASYEALMNKGKTHLNGPATL</sequence>
<dbReference type="HOGENOM" id="CLU_575846_0_0_11"/>
<evidence type="ECO:0000313" key="2">
    <source>
        <dbReference type="EMBL" id="EKX88213.1"/>
    </source>
</evidence>
<feature type="transmembrane region" description="Helical" evidence="1">
    <location>
        <begin position="433"/>
        <end position="453"/>
    </location>
</feature>
<organism evidence="2 3">
    <name type="scientific">Corynebacterium durum F0235</name>
    <dbReference type="NCBI Taxonomy" id="1035195"/>
    <lineage>
        <taxon>Bacteria</taxon>
        <taxon>Bacillati</taxon>
        <taxon>Actinomycetota</taxon>
        <taxon>Actinomycetes</taxon>
        <taxon>Mycobacteriales</taxon>
        <taxon>Corynebacteriaceae</taxon>
        <taxon>Corynebacterium</taxon>
    </lineage>
</organism>
<keyword evidence="1" id="KW-0472">Membrane</keyword>
<evidence type="ECO:0008006" key="4">
    <source>
        <dbReference type="Google" id="ProtNLM"/>
    </source>
</evidence>
<dbReference type="AlphaFoldDB" id="L1MAF1"/>
<dbReference type="InterPro" id="IPR011990">
    <property type="entry name" value="TPR-like_helical_dom_sf"/>
</dbReference>
<dbReference type="EMBL" id="AMEM01000039">
    <property type="protein sequence ID" value="EKX88213.1"/>
    <property type="molecule type" value="Genomic_DNA"/>
</dbReference>
<feature type="transmembrane region" description="Helical" evidence="1">
    <location>
        <begin position="361"/>
        <end position="385"/>
    </location>
</feature>
<protein>
    <recommendedName>
        <fullName evidence="4">Tetratricopeptide repeat protein</fullName>
    </recommendedName>
</protein>
<keyword evidence="1" id="KW-0812">Transmembrane</keyword>